<feature type="compositionally biased region" description="Low complexity" evidence="9">
    <location>
        <begin position="155"/>
        <end position="170"/>
    </location>
</feature>
<keyword evidence="10" id="KW-0812">Transmembrane</keyword>
<evidence type="ECO:0000313" key="13">
    <source>
        <dbReference type="EMBL" id="KAF7815465.1"/>
    </source>
</evidence>
<evidence type="ECO:0000256" key="1">
    <source>
        <dbReference type="ARBA" id="ARBA00004609"/>
    </source>
</evidence>
<dbReference type="Gene3D" id="1.10.110.10">
    <property type="entry name" value="Plant lipid-transfer and hydrophobic proteins"/>
    <property type="match status" value="1"/>
</dbReference>
<evidence type="ECO:0000256" key="10">
    <source>
        <dbReference type="SAM" id="Phobius"/>
    </source>
</evidence>
<keyword evidence="14" id="KW-1185">Reference proteome</keyword>
<evidence type="ECO:0000256" key="5">
    <source>
        <dbReference type="ARBA" id="ARBA00022729"/>
    </source>
</evidence>
<dbReference type="SUPFAM" id="SSF47699">
    <property type="entry name" value="Bifunctional inhibitor/lipid-transfer protein/seed storage 2S albumin"/>
    <property type="match status" value="1"/>
</dbReference>
<evidence type="ECO:0000256" key="8">
    <source>
        <dbReference type="ARBA" id="ARBA00023288"/>
    </source>
</evidence>
<dbReference type="InterPro" id="IPR043325">
    <property type="entry name" value="LTSS"/>
</dbReference>
<keyword evidence="4" id="KW-0336">GPI-anchor</keyword>
<evidence type="ECO:0000256" key="6">
    <source>
        <dbReference type="ARBA" id="ARBA00023157"/>
    </source>
</evidence>
<evidence type="ECO:0000256" key="9">
    <source>
        <dbReference type="SAM" id="MobiDB-lite"/>
    </source>
</evidence>
<keyword evidence="3" id="KW-1003">Cell membrane</keyword>
<feature type="signal peptide" evidence="11">
    <location>
        <begin position="1"/>
        <end position="28"/>
    </location>
</feature>
<evidence type="ECO:0000313" key="14">
    <source>
        <dbReference type="Proteomes" id="UP000634136"/>
    </source>
</evidence>
<organism evidence="13 14">
    <name type="scientific">Senna tora</name>
    <dbReference type="NCBI Taxonomy" id="362788"/>
    <lineage>
        <taxon>Eukaryota</taxon>
        <taxon>Viridiplantae</taxon>
        <taxon>Streptophyta</taxon>
        <taxon>Embryophyta</taxon>
        <taxon>Tracheophyta</taxon>
        <taxon>Spermatophyta</taxon>
        <taxon>Magnoliopsida</taxon>
        <taxon>eudicotyledons</taxon>
        <taxon>Gunneridae</taxon>
        <taxon>Pentapetalae</taxon>
        <taxon>rosids</taxon>
        <taxon>fabids</taxon>
        <taxon>Fabales</taxon>
        <taxon>Fabaceae</taxon>
        <taxon>Caesalpinioideae</taxon>
        <taxon>Cassia clade</taxon>
        <taxon>Senna</taxon>
    </lineage>
</organism>
<dbReference type="Proteomes" id="UP000634136">
    <property type="component" value="Unassembled WGS sequence"/>
</dbReference>
<keyword evidence="8" id="KW-0449">Lipoprotein</keyword>
<evidence type="ECO:0000256" key="11">
    <source>
        <dbReference type="SAM" id="SignalP"/>
    </source>
</evidence>
<proteinExistence type="inferred from homology"/>
<keyword evidence="10" id="KW-0472">Membrane</keyword>
<comment type="subcellular location">
    <subcellularLocation>
        <location evidence="1">Cell membrane</location>
        <topology evidence="1">Lipid-anchor</topology>
        <topology evidence="1">GPI-anchor</topology>
    </subcellularLocation>
</comment>
<feature type="region of interest" description="Disordered" evidence="9">
    <location>
        <begin position="136"/>
        <end position="176"/>
    </location>
</feature>
<name>A0A834W9N0_9FABA</name>
<feature type="domain" description="Bifunctional inhibitor/plant lipid transfer protein/seed storage helical" evidence="12">
    <location>
        <begin position="40"/>
        <end position="123"/>
    </location>
</feature>
<dbReference type="EMBL" id="JAAIUW010000009">
    <property type="protein sequence ID" value="KAF7815465.1"/>
    <property type="molecule type" value="Genomic_DNA"/>
</dbReference>
<dbReference type="PANTHER" id="PTHR33044">
    <property type="entry name" value="BIFUNCTIONAL INHIBITOR/LIPID-TRANSFER PROTEIN/SEED STORAGE 2S ALBUMIN SUPERFAMILY PROTEIN-RELATED"/>
    <property type="match status" value="1"/>
</dbReference>
<dbReference type="InterPro" id="IPR016140">
    <property type="entry name" value="Bifunc_inhib/LTP/seed_store"/>
</dbReference>
<evidence type="ECO:0000259" key="12">
    <source>
        <dbReference type="Pfam" id="PF14368"/>
    </source>
</evidence>
<dbReference type="InterPro" id="IPR036312">
    <property type="entry name" value="Bifun_inhib/LTP/seed_sf"/>
</dbReference>
<keyword evidence="6" id="KW-1015">Disulfide bond</keyword>
<dbReference type="CDD" id="cd00010">
    <property type="entry name" value="AAI_LTSS"/>
    <property type="match status" value="1"/>
</dbReference>
<dbReference type="Pfam" id="PF14368">
    <property type="entry name" value="LTP_2"/>
    <property type="match status" value="1"/>
</dbReference>
<keyword evidence="7" id="KW-0325">Glycoprotein</keyword>
<evidence type="ECO:0000256" key="7">
    <source>
        <dbReference type="ARBA" id="ARBA00023180"/>
    </source>
</evidence>
<feature type="transmembrane region" description="Helical" evidence="10">
    <location>
        <begin position="181"/>
        <end position="201"/>
    </location>
</feature>
<dbReference type="AlphaFoldDB" id="A0A834W9N0"/>
<gene>
    <name evidence="13" type="ORF">G2W53_029434</name>
</gene>
<dbReference type="GO" id="GO:0098552">
    <property type="term" value="C:side of membrane"/>
    <property type="evidence" value="ECO:0007669"/>
    <property type="project" value="UniProtKB-KW"/>
</dbReference>
<comment type="similarity">
    <text evidence="2">Belongs to the plant LTP family.</text>
</comment>
<dbReference type="OrthoDB" id="785314at2759"/>
<evidence type="ECO:0000256" key="3">
    <source>
        <dbReference type="ARBA" id="ARBA00022475"/>
    </source>
</evidence>
<keyword evidence="10" id="KW-1133">Transmembrane helix</keyword>
<feature type="chain" id="PRO_5032783902" evidence="11">
    <location>
        <begin position="29"/>
        <end position="202"/>
    </location>
</feature>
<evidence type="ECO:0000256" key="2">
    <source>
        <dbReference type="ARBA" id="ARBA00009748"/>
    </source>
</evidence>
<comment type="caution">
    <text evidence="13">The sequence shown here is derived from an EMBL/GenBank/DDBJ whole genome shotgun (WGS) entry which is preliminary data.</text>
</comment>
<dbReference type="GO" id="GO:0005886">
    <property type="term" value="C:plasma membrane"/>
    <property type="evidence" value="ECO:0007669"/>
    <property type="project" value="UniProtKB-SubCell"/>
</dbReference>
<reference evidence="13" key="1">
    <citation type="submission" date="2020-09" db="EMBL/GenBank/DDBJ databases">
        <title>Genome-Enabled Discovery of Anthraquinone Biosynthesis in Senna tora.</title>
        <authorList>
            <person name="Kang S.-H."/>
            <person name="Pandey R.P."/>
            <person name="Lee C.-M."/>
            <person name="Sim J.-S."/>
            <person name="Jeong J.-T."/>
            <person name="Choi B.-S."/>
            <person name="Jung M."/>
            <person name="Ginzburg D."/>
            <person name="Zhao K."/>
            <person name="Won S.Y."/>
            <person name="Oh T.-J."/>
            <person name="Yu Y."/>
            <person name="Kim N.-H."/>
            <person name="Lee O.R."/>
            <person name="Lee T.-H."/>
            <person name="Bashyal P."/>
            <person name="Kim T.-S."/>
            <person name="Lee W.-H."/>
            <person name="Kawkins C."/>
            <person name="Kim C.-K."/>
            <person name="Kim J.S."/>
            <person name="Ahn B.O."/>
            <person name="Rhee S.Y."/>
            <person name="Sohng J.K."/>
        </authorList>
    </citation>
    <scope>NUCLEOTIDE SEQUENCE</scope>
    <source>
        <tissue evidence="13">Leaf</tissue>
    </source>
</reference>
<accession>A0A834W9N0</accession>
<keyword evidence="5 11" id="KW-0732">Signal</keyword>
<sequence>MAITTYPMAAIATLVALIIASCPGGTTAASASTPPAPGKPAPAPAVSECFRALVNTSDCLTYVEVGSNLTKPEKGCCPEVAGLIESNPICLCELLSHPEAIGIKIDVNKALKLPSDCGMSNKSTPTIASCSAEGVPVSLAPSSEDSIAPSDQPREGPASSPSEEAANSSSTENKDNGASSIQASTLLFIFVFAITFLISLCS</sequence>
<protein>
    <submittedName>
        <fullName evidence="13">Xylogen-like protein 11 isoform X2</fullName>
    </submittedName>
</protein>
<evidence type="ECO:0000256" key="4">
    <source>
        <dbReference type="ARBA" id="ARBA00022622"/>
    </source>
</evidence>